<dbReference type="Pfam" id="PF04294">
    <property type="entry name" value="VanW"/>
    <property type="match status" value="1"/>
</dbReference>
<keyword evidence="2" id="KW-0812">Transmembrane</keyword>
<keyword evidence="2" id="KW-0472">Membrane</keyword>
<evidence type="ECO:0000313" key="4">
    <source>
        <dbReference type="EMBL" id="XBW02857.1"/>
    </source>
</evidence>
<reference evidence="4" key="1">
    <citation type="submission" date="2023-08" db="EMBL/GenBank/DDBJ databases">
        <title>The novel hydrolase IpcH responsible for the initial isoprocarb degradation step in Rhodococcus sp. D-6.</title>
        <authorList>
            <person name="Zhu Q."/>
        </authorList>
    </citation>
    <scope>NUCLEOTIDE SEQUENCE</scope>
    <source>
        <strain evidence="4">D-6</strain>
    </source>
</reference>
<feature type="compositionally biased region" description="Low complexity" evidence="1">
    <location>
        <begin position="172"/>
        <end position="187"/>
    </location>
</feature>
<dbReference type="InterPro" id="IPR007391">
    <property type="entry name" value="Vancomycin_resist_VanW"/>
</dbReference>
<feature type="compositionally biased region" description="Low complexity" evidence="1">
    <location>
        <begin position="840"/>
        <end position="853"/>
    </location>
</feature>
<sequence>MSGSNGTDESPHEHDDARTENIGSSPESAREGEGASAPTERFEAVDPHREVAEAKASSVTESQASSVTESQASDVTESQASSVTESQASSVTESQASDVTEPQTEAPAASQAPTEVRADGTNQAAPTGADEPPTQKVHPSEEPTAVIPVVAPGNRAPGDGSSAATDRLLRLQGQQNPAQPGPEQAGAPVPPTSTAMPSAAHPPQGDQPTQQMQAGPPPQGPPPVTPPPTGGPRGSGGDGDEPGKPGSNLPRRTIALVVGGVVALFAVFYVADLALSSGKVPRGVTVAGVEIGGMSLDAAEAELTEQLTPRLDMPVDVTAGDTQGQIVPSEAGIGIDWPATLDQVGSQPLNPFTRLASFFGNDEVGVVSTRDEVALSAAIEKAAAAAAHEPREGNIVFEDGTPVPVTPQPGQQLDVAVAGDVFAERWPYGDVSLPVESVDVTVTREGLDRALAEVAVPAVAQDLVVRGLDGAVGVLPRDAVGAVLSFVPDGSGGLEPQYDTEAAIGILAPQLAPSETEPKDARIVLDGGRPTIVPSETGEMVDWPVTLERLPDLLKEAGDRSTDAVYRKAEPELTTEGAEKLGIREVVSEFTTSGFEYASGVNIRLAAQEINGAIVKPGETFSFNDYTGPRGAAQGYIESGIIEAGRPGKAVGGGISQLATTLYNATYFAGMEDVEHTEHSYYISRYPAAREATIYDGAIDLKFRNPFDTGVLIQTIGTSSDITVRIWGTKTVDVQSVTGNRTNFTSPNTITLPAGSACIPSSGAQGFTVTDTRIVTDARTGAQISSATRTVRYDPVPIVKCISPEPEPSDEPSGGGDATSDDTGSEDAEAEDAPAPAPESPAAEAPAVEAPAVGGTEEE</sequence>
<feature type="compositionally biased region" description="Basic and acidic residues" evidence="1">
    <location>
        <begin position="9"/>
        <end position="19"/>
    </location>
</feature>
<dbReference type="Pfam" id="PF12229">
    <property type="entry name" value="PG_binding_4"/>
    <property type="match status" value="1"/>
</dbReference>
<dbReference type="KEGG" id="rhox:RBB84_16260"/>
<dbReference type="PANTHER" id="PTHR35788">
    <property type="entry name" value="EXPORTED PROTEIN-RELATED"/>
    <property type="match status" value="1"/>
</dbReference>
<dbReference type="InterPro" id="IPR052913">
    <property type="entry name" value="Glycopeptide_resist_protein"/>
</dbReference>
<gene>
    <name evidence="4" type="ORF">RBB84_16260</name>
</gene>
<evidence type="ECO:0000256" key="2">
    <source>
        <dbReference type="SAM" id="Phobius"/>
    </source>
</evidence>
<proteinExistence type="predicted"/>
<dbReference type="AlphaFoldDB" id="A0AAU7UUE0"/>
<feature type="compositionally biased region" description="Acidic residues" evidence="1">
    <location>
        <begin position="819"/>
        <end position="832"/>
    </location>
</feature>
<dbReference type="EMBL" id="CP132970">
    <property type="protein sequence ID" value="XBW02857.1"/>
    <property type="molecule type" value="Genomic_DNA"/>
</dbReference>
<evidence type="ECO:0000259" key="3">
    <source>
        <dbReference type="Pfam" id="PF12229"/>
    </source>
</evidence>
<organism evidence="4">
    <name type="scientific">Rhodococcus sp. D-6</name>
    <dbReference type="NCBI Taxonomy" id="1387842"/>
    <lineage>
        <taxon>Bacteria</taxon>
        <taxon>Bacillati</taxon>
        <taxon>Actinomycetota</taxon>
        <taxon>Actinomycetes</taxon>
        <taxon>Mycobacteriales</taxon>
        <taxon>Nocardiaceae</taxon>
        <taxon>Rhodococcus</taxon>
    </lineage>
</organism>
<protein>
    <submittedName>
        <fullName evidence="4">VanW family protein</fullName>
    </submittedName>
</protein>
<evidence type="ECO:0000256" key="1">
    <source>
        <dbReference type="SAM" id="MobiDB-lite"/>
    </source>
</evidence>
<feature type="transmembrane region" description="Helical" evidence="2">
    <location>
        <begin position="253"/>
        <end position="271"/>
    </location>
</feature>
<keyword evidence="2" id="KW-1133">Transmembrane helix</keyword>
<dbReference type="PANTHER" id="PTHR35788:SF1">
    <property type="entry name" value="EXPORTED PROTEIN"/>
    <property type="match status" value="1"/>
</dbReference>
<dbReference type="RefSeq" id="WP_064256141.1">
    <property type="nucleotide sequence ID" value="NZ_CP132970.1"/>
</dbReference>
<feature type="region of interest" description="Disordered" evidence="1">
    <location>
        <begin position="1"/>
        <end position="248"/>
    </location>
</feature>
<feature type="domain" description="YoaR-like putative peptidoglycan binding" evidence="3">
    <location>
        <begin position="494"/>
        <end position="558"/>
    </location>
</feature>
<dbReference type="InterPro" id="IPR022029">
    <property type="entry name" value="YoaR-like_PG-bd"/>
</dbReference>
<accession>A0AAU7UUE0</accession>
<feature type="compositionally biased region" description="Basic and acidic residues" evidence="1">
    <location>
        <begin position="40"/>
        <end position="53"/>
    </location>
</feature>
<name>A0AAU7UUE0_9NOCA</name>
<feature type="compositionally biased region" description="Pro residues" evidence="1">
    <location>
        <begin position="215"/>
        <end position="230"/>
    </location>
</feature>
<feature type="compositionally biased region" description="Polar residues" evidence="1">
    <location>
        <begin position="57"/>
        <end position="103"/>
    </location>
</feature>
<feature type="region of interest" description="Disordered" evidence="1">
    <location>
        <begin position="797"/>
        <end position="859"/>
    </location>
</feature>